<evidence type="ECO:0000259" key="4">
    <source>
        <dbReference type="Pfam" id="PF05922"/>
    </source>
</evidence>
<comment type="caution">
    <text evidence="6">The sequence shown here is derived from an EMBL/GenBank/DDBJ whole genome shotgun (WGS) entry which is preliminary data.</text>
</comment>
<dbReference type="InterPro" id="IPR041469">
    <property type="entry name" value="Subtilisin-like_FN3"/>
</dbReference>
<evidence type="ECO:0000256" key="2">
    <source>
        <dbReference type="ARBA" id="ARBA00011073"/>
    </source>
</evidence>
<dbReference type="Proteomes" id="UP000886885">
    <property type="component" value="Chromosome 10A"/>
</dbReference>
<name>A0A8X8CNC1_POPTO</name>
<dbReference type="GO" id="GO:0005576">
    <property type="term" value="C:extracellular region"/>
    <property type="evidence" value="ECO:0007669"/>
    <property type="project" value="UniProtKB-SubCell"/>
</dbReference>
<dbReference type="InterPro" id="IPR010259">
    <property type="entry name" value="S8pro/Inhibitor_I9"/>
</dbReference>
<dbReference type="OrthoDB" id="206201at2759"/>
<evidence type="ECO:0008006" key="8">
    <source>
        <dbReference type="Google" id="ProtNLM"/>
    </source>
</evidence>
<sequence length="423" mass="46107">MQSYIVYMGDRPKSEFSASSLHLNMLQEVTGSNLYWNDFSNFSPESLLHSFNRTFNGFVVKLSEDEVEKLAGWCSQTMSSVVSVFPNRKKKLHTTRSWDFMGYSQEVRRTNVESNIIVGMLDTGIWPESESFKDAGFGPPPSKWKGSCQGVSINTFDLQNVMHPLIYGGDAPNITGNFSRSSSRFCFQNSLDPALVKGKIVLCDDLDDGREPFFAGAVGAVMQDGGAKDVAYSFPLPLSYLGTGEASPMNAEINKDAEFAYGAGHINPVRAINPGLVYDAGPIDYMKFLCGQGYNSSVLRMISGDNSSCSEAFNGTVWDLNSPSFALSTSRSEVISRVFNRVVTNVGSPTSIYKSNVTAPPGLKIQVNPTILSFSSLGQNLSFALTIEGTLASSIASASLAWDDGVYRVRSPITVYVALKRKP</sequence>
<dbReference type="Pfam" id="PF17766">
    <property type="entry name" value="fn3_6"/>
    <property type="match status" value="1"/>
</dbReference>
<comment type="similarity">
    <text evidence="2">Belongs to the peptidase S8 family.</text>
</comment>
<gene>
    <name evidence="6" type="ORF">POTOM_036665</name>
</gene>
<dbReference type="EMBL" id="JAAWWB010000019">
    <property type="protein sequence ID" value="KAG6760162.1"/>
    <property type="molecule type" value="Genomic_DNA"/>
</dbReference>
<comment type="subcellular location">
    <subcellularLocation>
        <location evidence="1">Secreted</location>
    </subcellularLocation>
</comment>
<feature type="domain" description="Inhibitor I9" evidence="4">
    <location>
        <begin position="3"/>
        <end position="93"/>
    </location>
</feature>
<evidence type="ECO:0000256" key="1">
    <source>
        <dbReference type="ARBA" id="ARBA00004613"/>
    </source>
</evidence>
<proteinExistence type="inferred from homology"/>
<evidence type="ECO:0000259" key="5">
    <source>
        <dbReference type="Pfam" id="PF17766"/>
    </source>
</evidence>
<keyword evidence="7" id="KW-1185">Reference proteome</keyword>
<organism evidence="6 7">
    <name type="scientific">Populus tomentosa</name>
    <name type="common">Chinese white poplar</name>
    <dbReference type="NCBI Taxonomy" id="118781"/>
    <lineage>
        <taxon>Eukaryota</taxon>
        <taxon>Viridiplantae</taxon>
        <taxon>Streptophyta</taxon>
        <taxon>Embryophyta</taxon>
        <taxon>Tracheophyta</taxon>
        <taxon>Spermatophyta</taxon>
        <taxon>Magnoliopsida</taxon>
        <taxon>eudicotyledons</taxon>
        <taxon>Gunneridae</taxon>
        <taxon>Pentapetalae</taxon>
        <taxon>rosids</taxon>
        <taxon>fabids</taxon>
        <taxon>Malpighiales</taxon>
        <taxon>Salicaceae</taxon>
        <taxon>Saliceae</taxon>
        <taxon>Populus</taxon>
    </lineage>
</organism>
<protein>
    <recommendedName>
        <fullName evidence="8">Cucumisin</fullName>
    </recommendedName>
</protein>
<evidence type="ECO:0000313" key="6">
    <source>
        <dbReference type="EMBL" id="KAG6760162.1"/>
    </source>
</evidence>
<accession>A0A8X8CNC1</accession>
<feature type="domain" description="Subtilisin-like protease fibronectin type-III" evidence="5">
    <location>
        <begin position="319"/>
        <end position="415"/>
    </location>
</feature>
<dbReference type="PANTHER" id="PTHR10795">
    <property type="entry name" value="PROPROTEIN CONVERTASE SUBTILISIN/KEXIN"/>
    <property type="match status" value="1"/>
</dbReference>
<keyword evidence="3" id="KW-0732">Signal</keyword>
<dbReference type="CDD" id="cd02120">
    <property type="entry name" value="PA_subtilisin_like"/>
    <property type="match status" value="1"/>
</dbReference>
<evidence type="ECO:0000256" key="3">
    <source>
        <dbReference type="ARBA" id="ARBA00022729"/>
    </source>
</evidence>
<dbReference type="Pfam" id="PF05922">
    <property type="entry name" value="Inhibitor_I9"/>
    <property type="match status" value="1"/>
</dbReference>
<evidence type="ECO:0000313" key="7">
    <source>
        <dbReference type="Proteomes" id="UP000886885"/>
    </source>
</evidence>
<dbReference type="AlphaFoldDB" id="A0A8X8CNC1"/>
<dbReference type="InterPro" id="IPR045051">
    <property type="entry name" value="SBT"/>
</dbReference>
<reference evidence="6" key="1">
    <citation type="journal article" date="2020" name="bioRxiv">
        <title>Hybrid origin of Populus tomentosa Carr. identified through genome sequencing and phylogenomic analysis.</title>
        <authorList>
            <person name="An X."/>
            <person name="Gao K."/>
            <person name="Chen Z."/>
            <person name="Li J."/>
            <person name="Yang X."/>
            <person name="Yang X."/>
            <person name="Zhou J."/>
            <person name="Guo T."/>
            <person name="Zhao T."/>
            <person name="Huang S."/>
            <person name="Miao D."/>
            <person name="Khan W.U."/>
            <person name="Rao P."/>
            <person name="Ye M."/>
            <person name="Lei B."/>
            <person name="Liao W."/>
            <person name="Wang J."/>
            <person name="Ji L."/>
            <person name="Li Y."/>
            <person name="Guo B."/>
            <person name="Mustafa N.S."/>
            <person name="Li S."/>
            <person name="Yun Q."/>
            <person name="Keller S.R."/>
            <person name="Mao J."/>
            <person name="Zhang R."/>
            <person name="Strauss S.H."/>
        </authorList>
    </citation>
    <scope>NUCLEOTIDE SEQUENCE</scope>
    <source>
        <strain evidence="6">GM15</strain>
        <tissue evidence="6">Leaf</tissue>
    </source>
</reference>